<dbReference type="Gene3D" id="3.40.50.1860">
    <property type="match status" value="2"/>
</dbReference>
<dbReference type="InterPro" id="IPR001920">
    <property type="entry name" value="Asp/Glu_race"/>
</dbReference>
<evidence type="ECO:0000256" key="5">
    <source>
        <dbReference type="ARBA" id="ARBA00023235"/>
    </source>
</evidence>
<evidence type="ECO:0000256" key="6">
    <source>
        <dbReference type="ARBA" id="ARBA00023316"/>
    </source>
</evidence>
<dbReference type="GO" id="GO:0008360">
    <property type="term" value="P:regulation of cell shape"/>
    <property type="evidence" value="ECO:0007669"/>
    <property type="project" value="UniProtKB-KW"/>
</dbReference>
<feature type="binding site" evidence="7">
    <location>
        <begin position="7"/>
        <end position="8"/>
    </location>
    <ligand>
        <name>substrate</name>
    </ligand>
</feature>
<dbReference type="InterPro" id="IPR018187">
    <property type="entry name" value="Asp/Glu_racemase_AS_1"/>
</dbReference>
<comment type="pathway">
    <text evidence="7">Cell wall biogenesis; peptidoglycan biosynthesis.</text>
</comment>
<protein>
    <recommendedName>
        <fullName evidence="2 7">Glutamate racemase</fullName>
        <ecNumber evidence="2 7">5.1.1.3</ecNumber>
    </recommendedName>
</protein>
<evidence type="ECO:0000256" key="1">
    <source>
        <dbReference type="ARBA" id="ARBA00001602"/>
    </source>
</evidence>
<gene>
    <name evidence="8" type="primary">MURI</name>
    <name evidence="7" type="synonym">murI</name>
    <name evidence="8" type="ordered locus">WS0809</name>
</gene>
<feature type="binding site" evidence="7">
    <location>
        <begin position="39"/>
        <end position="40"/>
    </location>
    <ligand>
        <name>substrate</name>
    </ligand>
</feature>
<dbReference type="KEGG" id="wsu:WS0809"/>
<keyword evidence="4 7" id="KW-0573">Peptidoglycan synthesis</keyword>
<dbReference type="RefSeq" id="WP_011138719.1">
    <property type="nucleotide sequence ID" value="NC_005090.1"/>
</dbReference>
<proteinExistence type="inferred from homology"/>
<dbReference type="InterPro" id="IPR004391">
    <property type="entry name" value="Glu_race"/>
</dbReference>
<dbReference type="GO" id="GO:0009252">
    <property type="term" value="P:peptidoglycan biosynthetic process"/>
    <property type="evidence" value="ECO:0007669"/>
    <property type="project" value="UniProtKB-UniRule"/>
</dbReference>
<dbReference type="eggNOG" id="COG0796">
    <property type="taxonomic scope" value="Bacteria"/>
</dbReference>
<keyword evidence="6 7" id="KW-0961">Cell wall biogenesis/degradation</keyword>
<organism evidence="9">
    <name type="scientific">Wolinella succinogenes (strain ATCC 29543 / DSM 1740 / CCUG 13145 / JCM 31913 / LMG 7466 / NCTC 11488 / FDC 602W)</name>
    <name type="common">Vibrio succinogenes</name>
    <dbReference type="NCBI Taxonomy" id="273121"/>
    <lineage>
        <taxon>Bacteria</taxon>
        <taxon>Pseudomonadati</taxon>
        <taxon>Campylobacterota</taxon>
        <taxon>Epsilonproteobacteria</taxon>
        <taxon>Campylobacterales</taxon>
        <taxon>Helicobacteraceae</taxon>
        <taxon>Wolinella</taxon>
    </lineage>
</organism>
<dbReference type="GO" id="GO:0071555">
    <property type="term" value="P:cell wall organization"/>
    <property type="evidence" value="ECO:0007669"/>
    <property type="project" value="UniProtKB-KW"/>
</dbReference>
<dbReference type="HAMAP" id="MF_00258">
    <property type="entry name" value="Glu_racemase"/>
    <property type="match status" value="1"/>
</dbReference>
<dbReference type="AlphaFoldDB" id="Q7M9M9"/>
<comment type="function">
    <text evidence="7">Provides the (R)-glutamate required for cell wall biosynthesis.</text>
</comment>
<evidence type="ECO:0000256" key="4">
    <source>
        <dbReference type="ARBA" id="ARBA00022984"/>
    </source>
</evidence>
<dbReference type="InterPro" id="IPR033134">
    <property type="entry name" value="Asp/Glu_racemase_AS_2"/>
</dbReference>
<evidence type="ECO:0000313" key="8">
    <source>
        <dbReference type="EMBL" id="CAE09922.1"/>
    </source>
</evidence>
<dbReference type="EC" id="5.1.1.3" evidence="2 7"/>
<dbReference type="STRING" id="273121.WS0809"/>
<feature type="active site" description="Proton donor/acceptor" evidence="7">
    <location>
        <position position="181"/>
    </location>
</feature>
<feature type="active site" description="Proton donor/acceptor" evidence="7">
    <location>
        <position position="70"/>
    </location>
</feature>
<comment type="catalytic activity">
    <reaction evidence="1 7">
        <text>L-glutamate = D-glutamate</text>
        <dbReference type="Rhea" id="RHEA:12813"/>
        <dbReference type="ChEBI" id="CHEBI:29985"/>
        <dbReference type="ChEBI" id="CHEBI:29986"/>
        <dbReference type="EC" id="5.1.1.3"/>
    </reaction>
</comment>
<dbReference type="PROSITE" id="PS00923">
    <property type="entry name" value="ASP_GLU_RACEMASE_1"/>
    <property type="match status" value="1"/>
</dbReference>
<dbReference type="PROSITE" id="PS00924">
    <property type="entry name" value="ASP_GLU_RACEMASE_2"/>
    <property type="match status" value="1"/>
</dbReference>
<dbReference type="InterPro" id="IPR015942">
    <property type="entry name" value="Asp/Glu/hydantoin_racemase"/>
</dbReference>
<name>Q7M9M9_WOLSU</name>
<reference evidence="8 9" key="1">
    <citation type="journal article" date="2003" name="Proc. Natl. Acad. Sci. U.S.A.">
        <title>Complete genome sequence and analysis of Wolinella succinogenes.</title>
        <authorList>
            <person name="Baar C."/>
            <person name="Eppinger M."/>
            <person name="Raddatz G."/>
            <person name="Simon JM."/>
            <person name="Lanz C."/>
            <person name="Klimmek O."/>
            <person name="Nandakumar R."/>
            <person name="Gross R."/>
            <person name="Rosinus A."/>
            <person name="Keller H."/>
            <person name="Jagtap P."/>
            <person name="Linke B."/>
            <person name="Meyer F."/>
            <person name="Lederer H."/>
            <person name="Schuster S.C."/>
        </authorList>
    </citation>
    <scope>NUCLEOTIDE SEQUENCE [LARGE SCALE GENOMIC DNA]</scope>
    <source>
        <strain evidence="9">ATCC 29543 / DSM 1740 / CCUG 13145 / JCM 31913 / LMG 7466 / NCTC 11488 / FDC 602W</strain>
    </source>
</reference>
<keyword evidence="3 7" id="KW-0133">Cell shape</keyword>
<feature type="binding site" evidence="7">
    <location>
        <begin position="71"/>
        <end position="72"/>
    </location>
    <ligand>
        <name>substrate</name>
    </ligand>
</feature>
<dbReference type="UniPathway" id="UPA00219"/>
<dbReference type="SUPFAM" id="SSF53681">
    <property type="entry name" value="Aspartate/glutamate racemase"/>
    <property type="match status" value="2"/>
</dbReference>
<evidence type="ECO:0000256" key="2">
    <source>
        <dbReference type="ARBA" id="ARBA00013090"/>
    </source>
</evidence>
<dbReference type="EMBL" id="BX571659">
    <property type="protein sequence ID" value="CAE09922.1"/>
    <property type="molecule type" value="Genomic_DNA"/>
</dbReference>
<keyword evidence="5 7" id="KW-0413">Isomerase</keyword>
<dbReference type="Proteomes" id="UP000000422">
    <property type="component" value="Chromosome"/>
</dbReference>
<dbReference type="HOGENOM" id="CLU_052344_0_2_7"/>
<dbReference type="Pfam" id="PF01177">
    <property type="entry name" value="Asp_Glu_race"/>
    <property type="match status" value="1"/>
</dbReference>
<evidence type="ECO:0000256" key="7">
    <source>
        <dbReference type="HAMAP-Rule" id="MF_00258"/>
    </source>
</evidence>
<sequence>MRVGVFDSGIGGLSVVKSLLDSHAFEEIIYFGDTARVPYGVKDSETIIRYSLEALAFLREFDIDMLIVACNTASAHALEALRQAADVDVIGVIEPGVLALENRLPDKNSPILVIGTKATTASGQYPALLKEHGYTHIQSLATGLLVPLVEEGIFHGSLLESALEHYFSSLAVKPKAIILGCTHFPLIAKAISAYFNHEPLLIHSGEAIMQHLKERYELDYFPQTHIQYFASENPLALEKVAKEWLTHP</sequence>
<evidence type="ECO:0000256" key="3">
    <source>
        <dbReference type="ARBA" id="ARBA00022960"/>
    </source>
</evidence>
<dbReference type="NCBIfam" id="TIGR00067">
    <property type="entry name" value="glut_race"/>
    <property type="match status" value="1"/>
</dbReference>
<feature type="binding site" evidence="7">
    <location>
        <begin position="182"/>
        <end position="183"/>
    </location>
    <ligand>
        <name>substrate</name>
    </ligand>
</feature>
<accession>Q7M9M9</accession>
<dbReference type="PANTHER" id="PTHR21198">
    <property type="entry name" value="GLUTAMATE RACEMASE"/>
    <property type="match status" value="1"/>
</dbReference>
<dbReference type="GO" id="GO:0008881">
    <property type="term" value="F:glutamate racemase activity"/>
    <property type="evidence" value="ECO:0007669"/>
    <property type="project" value="UniProtKB-UniRule"/>
</dbReference>
<keyword evidence="9" id="KW-1185">Reference proteome</keyword>
<comment type="similarity">
    <text evidence="7">Belongs to the aspartate/glutamate racemases family.</text>
</comment>
<dbReference type="PANTHER" id="PTHR21198:SF2">
    <property type="entry name" value="GLUTAMATE RACEMASE"/>
    <property type="match status" value="1"/>
</dbReference>
<evidence type="ECO:0000313" key="9">
    <source>
        <dbReference type="Proteomes" id="UP000000422"/>
    </source>
</evidence>